<accession>A0A9X0R2U9</accession>
<dbReference type="PANTHER" id="PTHR42905:SF5">
    <property type="entry name" value="CARBOXYVINYL-CARBOXYPHOSPHONATE PHOSPHORYLMUTASE, CHLOROPLASTIC"/>
    <property type="match status" value="1"/>
</dbReference>
<comment type="similarity">
    <text evidence="2">Belongs to the isocitrate lyase/PEP mutase superfamily. Methylisocitrate lyase family.</text>
</comment>
<evidence type="ECO:0000313" key="8">
    <source>
        <dbReference type="Proteomes" id="UP000600101"/>
    </source>
</evidence>
<dbReference type="FunFam" id="3.20.20.60:FF:000009">
    <property type="entry name" value="2-methylisocitrate lyase"/>
    <property type="match status" value="1"/>
</dbReference>
<evidence type="ECO:0000256" key="1">
    <source>
        <dbReference type="ARBA" id="ARBA00001050"/>
    </source>
</evidence>
<dbReference type="Pfam" id="PF13714">
    <property type="entry name" value="PEP_mutase"/>
    <property type="match status" value="1"/>
</dbReference>
<dbReference type="CDD" id="cd00377">
    <property type="entry name" value="ICL_PEPM"/>
    <property type="match status" value="1"/>
</dbReference>
<dbReference type="GO" id="GO:0046421">
    <property type="term" value="F:methylisocitrate lyase activity"/>
    <property type="evidence" value="ECO:0007669"/>
    <property type="project" value="UniProtKB-EC"/>
</dbReference>
<dbReference type="Gene3D" id="3.20.20.60">
    <property type="entry name" value="Phosphoenolpyruvate-binding domains"/>
    <property type="match status" value="1"/>
</dbReference>
<protein>
    <recommendedName>
        <fullName evidence="6">2-methylisocitrate lyase</fullName>
        <ecNumber evidence="3">4.1.3.30</ecNumber>
    </recommendedName>
</protein>
<dbReference type="SUPFAM" id="SSF51621">
    <property type="entry name" value="Phosphoenolpyruvate/pyruvate domain"/>
    <property type="match status" value="1"/>
</dbReference>
<proteinExistence type="inferred from homology"/>
<evidence type="ECO:0000313" key="7">
    <source>
        <dbReference type="EMBL" id="MBC4017403.1"/>
    </source>
</evidence>
<dbReference type="Proteomes" id="UP000600101">
    <property type="component" value="Unassembled WGS sequence"/>
</dbReference>
<name>A0A9X0R2U9_9PROT</name>
<comment type="subunit">
    <text evidence="4">Homotetramer; dimer of dimers.</text>
</comment>
<evidence type="ECO:0000256" key="6">
    <source>
        <dbReference type="ARBA" id="ARBA00073849"/>
    </source>
</evidence>
<comment type="function">
    <text evidence="5">Involved in the catabolism of short chain fatty acids (SCFA) via the 2-methylcitrate cycle I (propionate degradation route). Catalyzes the thermodynamically favored C-C bond cleavage of (2R,3S)-2-methylisocitrate to yield pyruvate and succinate via an alpha-carboxy-carbanion intermediate.</text>
</comment>
<dbReference type="InterPro" id="IPR015813">
    <property type="entry name" value="Pyrv/PenolPyrv_kinase-like_dom"/>
</dbReference>
<evidence type="ECO:0000256" key="4">
    <source>
        <dbReference type="ARBA" id="ARBA00044762"/>
    </source>
</evidence>
<dbReference type="RefSeq" id="WP_186772166.1">
    <property type="nucleotide sequence ID" value="NZ_JACOMF010000028.1"/>
</dbReference>
<gene>
    <name evidence="7" type="ORF">H7965_19015</name>
</gene>
<comment type="caution">
    <text evidence="7">The sequence shown here is derived from an EMBL/GenBank/DDBJ whole genome shotgun (WGS) entry which is preliminary data.</text>
</comment>
<evidence type="ECO:0000256" key="3">
    <source>
        <dbReference type="ARBA" id="ARBA00012260"/>
    </source>
</evidence>
<dbReference type="PANTHER" id="PTHR42905">
    <property type="entry name" value="PHOSPHOENOLPYRUVATE CARBOXYLASE"/>
    <property type="match status" value="1"/>
</dbReference>
<dbReference type="AlphaFoldDB" id="A0A9X0R2U9"/>
<dbReference type="EMBL" id="JACOMF010000028">
    <property type="protein sequence ID" value="MBC4017403.1"/>
    <property type="molecule type" value="Genomic_DNA"/>
</dbReference>
<comment type="catalytic activity">
    <reaction evidence="1">
        <text>(2S,3R)-3-hydroxybutane-1,2,3-tricarboxylate = pyruvate + succinate</text>
        <dbReference type="Rhea" id="RHEA:16809"/>
        <dbReference type="ChEBI" id="CHEBI:15361"/>
        <dbReference type="ChEBI" id="CHEBI:30031"/>
        <dbReference type="ChEBI" id="CHEBI:57429"/>
        <dbReference type="EC" id="4.1.3.30"/>
    </reaction>
</comment>
<sequence length="304" mass="32059">MSGELPVGLRLATGRSARLRQLLAGPALLQVPGAFDCVSARLVDTAGFPALYVTGSGVSMSALGAPDVGMLSFAEILDRVKRIADCVAIPVIADADTGYGGPLNVMRTVREMERAGVSGIQIEDQAWPKKCGHEPGRRLVSTAEMVGRIRAAADARLDPDTVIVARTDARASEGLEAALDRAAAYAEAGADVLFVEAPESAAEMRRACAAAGRPMLANMVEGGRTPVVPAAELAAIGYRLAIYPNSLTRIMARMGQLLLQELGATGTTAGMADRMLDHTGLWSLFEHERWYAVEARYTVPPGNA</sequence>
<evidence type="ECO:0000256" key="2">
    <source>
        <dbReference type="ARBA" id="ARBA00009282"/>
    </source>
</evidence>
<evidence type="ECO:0000256" key="5">
    <source>
        <dbReference type="ARBA" id="ARBA00057039"/>
    </source>
</evidence>
<keyword evidence="8" id="KW-1185">Reference proteome</keyword>
<dbReference type="InterPro" id="IPR039556">
    <property type="entry name" value="ICL/PEPM"/>
</dbReference>
<keyword evidence="7" id="KW-0456">Lyase</keyword>
<reference evidence="7" key="1">
    <citation type="submission" date="2020-08" db="EMBL/GenBank/DDBJ databases">
        <authorList>
            <person name="Hu Y."/>
            <person name="Nguyen S.V."/>
            <person name="Li F."/>
            <person name="Fanning S."/>
        </authorList>
    </citation>
    <scope>NUCLEOTIDE SEQUENCE</scope>
    <source>
        <strain evidence="7">SYSU D8009</strain>
    </source>
</reference>
<organism evidence="7 8">
    <name type="scientific">Siccirubricoccus deserti</name>
    <dbReference type="NCBI Taxonomy" id="2013562"/>
    <lineage>
        <taxon>Bacteria</taxon>
        <taxon>Pseudomonadati</taxon>
        <taxon>Pseudomonadota</taxon>
        <taxon>Alphaproteobacteria</taxon>
        <taxon>Acetobacterales</taxon>
        <taxon>Roseomonadaceae</taxon>
        <taxon>Siccirubricoccus</taxon>
    </lineage>
</organism>
<dbReference type="EC" id="4.1.3.30" evidence="3"/>
<dbReference type="InterPro" id="IPR040442">
    <property type="entry name" value="Pyrv_kinase-like_dom_sf"/>
</dbReference>